<protein>
    <submittedName>
        <fullName evidence="1">Uncharacterized protein</fullName>
    </submittedName>
</protein>
<proteinExistence type="predicted"/>
<name>A0A6C0KRR0_9ZZZZ</name>
<accession>A0A6C0KRR0</accession>
<evidence type="ECO:0000313" key="1">
    <source>
        <dbReference type="EMBL" id="QHU20652.1"/>
    </source>
</evidence>
<sequence length="37" mass="4581">MGNDEQHWEETRMRKLIKIESKLFKIKDRILKELPAR</sequence>
<dbReference type="AlphaFoldDB" id="A0A6C0KRR0"/>
<organism evidence="1">
    <name type="scientific">viral metagenome</name>
    <dbReference type="NCBI Taxonomy" id="1070528"/>
    <lineage>
        <taxon>unclassified sequences</taxon>
        <taxon>metagenomes</taxon>
        <taxon>organismal metagenomes</taxon>
    </lineage>
</organism>
<dbReference type="EMBL" id="MN740970">
    <property type="protein sequence ID" value="QHU20652.1"/>
    <property type="molecule type" value="Genomic_DNA"/>
</dbReference>
<reference evidence="1" key="1">
    <citation type="journal article" date="2020" name="Nature">
        <title>Giant virus diversity and host interactions through global metagenomics.</title>
        <authorList>
            <person name="Schulz F."/>
            <person name="Roux S."/>
            <person name="Paez-Espino D."/>
            <person name="Jungbluth S."/>
            <person name="Walsh D.A."/>
            <person name="Denef V.J."/>
            <person name="McMahon K.D."/>
            <person name="Konstantinidis K.T."/>
            <person name="Eloe-Fadrosh E.A."/>
            <person name="Kyrpides N.C."/>
            <person name="Woyke T."/>
        </authorList>
    </citation>
    <scope>NUCLEOTIDE SEQUENCE</scope>
    <source>
        <strain evidence="1">GVMAG-S-3300013093-109</strain>
    </source>
</reference>